<dbReference type="Pfam" id="PF12802">
    <property type="entry name" value="MarR_2"/>
    <property type="match status" value="1"/>
</dbReference>
<dbReference type="EMBL" id="JALJZU010000002">
    <property type="protein sequence ID" value="MCP2007452.1"/>
    <property type="molecule type" value="Genomic_DNA"/>
</dbReference>
<evidence type="ECO:0000313" key="5">
    <source>
        <dbReference type="Proteomes" id="UP001162889"/>
    </source>
</evidence>
<organism evidence="2 4">
    <name type="scientific">Duganella violaceipulchra</name>
    <dbReference type="NCBI Taxonomy" id="2849652"/>
    <lineage>
        <taxon>Bacteria</taxon>
        <taxon>Pseudomonadati</taxon>
        <taxon>Pseudomonadota</taxon>
        <taxon>Betaproteobacteria</taxon>
        <taxon>Burkholderiales</taxon>
        <taxon>Oxalobacteraceae</taxon>
        <taxon>Telluria group</taxon>
        <taxon>Duganella</taxon>
    </lineage>
</organism>
<protein>
    <submittedName>
        <fullName evidence="3">DNA-binding MarR family transcriptional regulator</fullName>
    </submittedName>
    <submittedName>
        <fullName evidence="2">MarR family winged helix-turn-helix transcriptional regulator</fullName>
    </submittedName>
</protein>
<evidence type="ECO:0000313" key="3">
    <source>
        <dbReference type="EMBL" id="MCP2007452.1"/>
    </source>
</evidence>
<dbReference type="GO" id="GO:0003677">
    <property type="term" value="F:DNA binding"/>
    <property type="evidence" value="ECO:0007669"/>
    <property type="project" value="UniProtKB-KW"/>
</dbReference>
<dbReference type="AlphaFoldDB" id="A0AA41HF09"/>
<dbReference type="PANTHER" id="PTHR33164">
    <property type="entry name" value="TRANSCRIPTIONAL REGULATOR, MARR FAMILY"/>
    <property type="match status" value="1"/>
</dbReference>
<dbReference type="EMBL" id="JAHTGR010000013">
    <property type="protein sequence ID" value="MBV6323762.1"/>
    <property type="molecule type" value="Genomic_DNA"/>
</dbReference>
<dbReference type="RefSeq" id="WP_217944595.1">
    <property type="nucleotide sequence ID" value="NZ_JAHTGR010000013.1"/>
</dbReference>
<dbReference type="Proteomes" id="UP001162889">
    <property type="component" value="Unassembled WGS sequence"/>
</dbReference>
<feature type="domain" description="HTH marR-type" evidence="1">
    <location>
        <begin position="23"/>
        <end position="162"/>
    </location>
</feature>
<dbReference type="GO" id="GO:0006950">
    <property type="term" value="P:response to stress"/>
    <property type="evidence" value="ECO:0007669"/>
    <property type="project" value="TreeGrafter"/>
</dbReference>
<dbReference type="PANTHER" id="PTHR33164:SF43">
    <property type="entry name" value="HTH-TYPE TRANSCRIPTIONAL REPRESSOR YETL"/>
    <property type="match status" value="1"/>
</dbReference>
<evidence type="ECO:0000313" key="4">
    <source>
        <dbReference type="Proteomes" id="UP001155901"/>
    </source>
</evidence>
<evidence type="ECO:0000313" key="2">
    <source>
        <dbReference type="EMBL" id="MBV6323762.1"/>
    </source>
</evidence>
<dbReference type="PROSITE" id="PS50995">
    <property type="entry name" value="HTH_MARR_2"/>
    <property type="match status" value="1"/>
</dbReference>
<dbReference type="SMART" id="SM00347">
    <property type="entry name" value="HTH_MARR"/>
    <property type="match status" value="1"/>
</dbReference>
<accession>A0AA41HF09</accession>
<sequence length="171" mass="17712">MSSTNPTENKIAGHAGAAELPSPTRVLRQFRVVFNAVKTHFRNVEKAAGIGGSQLWALSVVQQRPGIGVGELARALDVHQTTASNLLKSLAAQGLIALDRNGSDRRAATVTLLPAGEVRLGSAPGPFAGVLPDALATLDARTLVRMEHDLSILIAALEAGTAGADIPLADL</sequence>
<dbReference type="GO" id="GO:0003700">
    <property type="term" value="F:DNA-binding transcription factor activity"/>
    <property type="evidence" value="ECO:0007669"/>
    <property type="project" value="InterPro"/>
</dbReference>
<keyword evidence="3" id="KW-0238">DNA-binding</keyword>
<comment type="caution">
    <text evidence="2">The sequence shown here is derived from an EMBL/GenBank/DDBJ whole genome shotgun (WGS) entry which is preliminary data.</text>
</comment>
<dbReference type="InterPro" id="IPR039422">
    <property type="entry name" value="MarR/SlyA-like"/>
</dbReference>
<dbReference type="Proteomes" id="UP001155901">
    <property type="component" value="Unassembled WGS sequence"/>
</dbReference>
<proteinExistence type="predicted"/>
<keyword evidence="5" id="KW-1185">Reference proteome</keyword>
<dbReference type="InterPro" id="IPR000835">
    <property type="entry name" value="HTH_MarR-typ"/>
</dbReference>
<name>A0AA41HF09_9BURK</name>
<reference evidence="2" key="1">
    <citation type="submission" date="2021-07" db="EMBL/GenBank/DDBJ databases">
        <title>Characterization of violacein-producing bacteria and related species.</title>
        <authorList>
            <person name="Wilson H.S."/>
            <person name="De Leon M.E."/>
        </authorList>
    </citation>
    <scope>NUCLEOTIDE SEQUENCE</scope>
    <source>
        <strain evidence="2">HSC-15S17</strain>
    </source>
</reference>
<evidence type="ECO:0000259" key="1">
    <source>
        <dbReference type="PROSITE" id="PS50995"/>
    </source>
</evidence>
<reference evidence="3" key="2">
    <citation type="submission" date="2022-03" db="EMBL/GenBank/DDBJ databases">
        <title>Genome Encyclopedia of Bacteria and Archaea VI: Functional Genomics of Type Strains.</title>
        <authorList>
            <person name="Whitman W."/>
        </authorList>
    </citation>
    <scope>NUCLEOTIDE SEQUENCE</scope>
    <source>
        <strain evidence="3">HSC-15S17</strain>
    </source>
</reference>
<gene>
    <name evidence="2" type="ORF">KVP70_22765</name>
    <name evidence="3" type="ORF">L1274_001145</name>
</gene>